<dbReference type="CDD" id="cd00143">
    <property type="entry name" value="PP2Cc"/>
    <property type="match status" value="1"/>
</dbReference>
<dbReference type="InterPro" id="IPR039123">
    <property type="entry name" value="PPTC7"/>
</dbReference>
<keyword evidence="3" id="KW-1185">Reference proteome</keyword>
<dbReference type="SMART" id="SM00331">
    <property type="entry name" value="PP2C_SIG"/>
    <property type="match status" value="1"/>
</dbReference>
<dbReference type="SUPFAM" id="SSF81606">
    <property type="entry name" value="PP2C-like"/>
    <property type="match status" value="1"/>
</dbReference>
<dbReference type="AlphaFoldDB" id="A0A1I3M6H8"/>
<name>A0A1I3M6H8_9PLAN</name>
<evidence type="ECO:0000259" key="1">
    <source>
        <dbReference type="PROSITE" id="PS51746"/>
    </source>
</evidence>
<dbReference type="InterPro" id="IPR001932">
    <property type="entry name" value="PPM-type_phosphatase-like_dom"/>
</dbReference>
<dbReference type="EMBL" id="FOQD01000013">
    <property type="protein sequence ID" value="SFI92644.1"/>
    <property type="molecule type" value="Genomic_DNA"/>
</dbReference>
<dbReference type="Pfam" id="PF13672">
    <property type="entry name" value="PP2C_2"/>
    <property type="match status" value="1"/>
</dbReference>
<dbReference type="Gene3D" id="3.60.40.10">
    <property type="entry name" value="PPM-type phosphatase domain"/>
    <property type="match status" value="1"/>
</dbReference>
<dbReference type="PANTHER" id="PTHR12320">
    <property type="entry name" value="PROTEIN PHOSPHATASE 2C"/>
    <property type="match status" value="1"/>
</dbReference>
<gene>
    <name evidence="2" type="ORF">SAMN05421753_113176</name>
</gene>
<sequence>MQNDVAAAPPDAVSPDAPVALGFEPPVDLLRSSRTLQDLTARLEPLPDVSEFRLAGGEAASLTIRSPLKAGQNEDAVATIPLNDERGLLMVADGLGGHRGGRDASHLMKSLLTKAARQLRNTVNSCVISKVVPIPSGTSLTDPRTVILDEIERANQRLLRSKAGSATTLALVEIKGRRVRSYHIGDSEILIVSQRGRLKYSSISHSPIGYAVESGMLTEEEALFHPDRHLVSNVVGSDQMSVELGPWVTLSPRDTVLLASDGLFDNLMQHEIIECIRKGKLAESVKELAQMARDRMILPDIDCPSKPDDLTILAFRASK</sequence>
<feature type="domain" description="PPM-type phosphatase" evidence="1">
    <location>
        <begin position="58"/>
        <end position="317"/>
    </location>
</feature>
<dbReference type="InterPro" id="IPR036457">
    <property type="entry name" value="PPM-type-like_dom_sf"/>
</dbReference>
<accession>A0A1I3M6H8</accession>
<dbReference type="Proteomes" id="UP000199518">
    <property type="component" value="Unassembled WGS sequence"/>
</dbReference>
<dbReference type="SMART" id="SM00332">
    <property type="entry name" value="PP2Cc"/>
    <property type="match status" value="1"/>
</dbReference>
<reference evidence="3" key="1">
    <citation type="submission" date="2016-10" db="EMBL/GenBank/DDBJ databases">
        <authorList>
            <person name="Varghese N."/>
            <person name="Submissions S."/>
        </authorList>
    </citation>
    <scope>NUCLEOTIDE SEQUENCE [LARGE SCALE GENOMIC DNA]</scope>
    <source>
        <strain evidence="3">DSM 26348</strain>
    </source>
</reference>
<proteinExistence type="predicted"/>
<dbReference type="GO" id="GO:0004722">
    <property type="term" value="F:protein serine/threonine phosphatase activity"/>
    <property type="evidence" value="ECO:0007669"/>
    <property type="project" value="TreeGrafter"/>
</dbReference>
<protein>
    <submittedName>
        <fullName evidence="2">Serine/threonine protein phosphatase PrpC</fullName>
    </submittedName>
</protein>
<dbReference type="OrthoDB" id="261518at2"/>
<evidence type="ECO:0000313" key="2">
    <source>
        <dbReference type="EMBL" id="SFI92644.1"/>
    </source>
</evidence>
<dbReference type="RefSeq" id="WP_092052637.1">
    <property type="nucleotide sequence ID" value="NZ_FOQD01000013.1"/>
</dbReference>
<dbReference type="STRING" id="1576369.SAMN05421753_113176"/>
<organism evidence="2 3">
    <name type="scientific">Planctomicrobium piriforme</name>
    <dbReference type="NCBI Taxonomy" id="1576369"/>
    <lineage>
        <taxon>Bacteria</taxon>
        <taxon>Pseudomonadati</taxon>
        <taxon>Planctomycetota</taxon>
        <taxon>Planctomycetia</taxon>
        <taxon>Planctomycetales</taxon>
        <taxon>Planctomycetaceae</taxon>
        <taxon>Planctomicrobium</taxon>
    </lineage>
</organism>
<evidence type="ECO:0000313" key="3">
    <source>
        <dbReference type="Proteomes" id="UP000199518"/>
    </source>
</evidence>
<dbReference type="PANTHER" id="PTHR12320:SF1">
    <property type="entry name" value="PROTEIN PHOSPHATASE PTC7 HOMOLOG"/>
    <property type="match status" value="1"/>
</dbReference>
<dbReference type="PROSITE" id="PS51746">
    <property type="entry name" value="PPM_2"/>
    <property type="match status" value="1"/>
</dbReference>